<dbReference type="SUPFAM" id="SSF56300">
    <property type="entry name" value="Metallo-dependent phosphatases"/>
    <property type="match status" value="1"/>
</dbReference>
<dbReference type="Proteomes" id="UP000236725">
    <property type="component" value="Unassembled WGS sequence"/>
</dbReference>
<dbReference type="Gene3D" id="3.60.21.10">
    <property type="match status" value="1"/>
</dbReference>
<evidence type="ECO:0000313" key="4">
    <source>
        <dbReference type="Proteomes" id="UP000236725"/>
    </source>
</evidence>
<dbReference type="EMBL" id="FNVS01000003">
    <property type="protein sequence ID" value="SEF61291.1"/>
    <property type="molecule type" value="Genomic_DNA"/>
</dbReference>
<evidence type="ECO:0000259" key="2">
    <source>
        <dbReference type="Pfam" id="PF12850"/>
    </source>
</evidence>
<organism evidence="3 4">
    <name type="scientific">Parabacteroides chinchillae</name>
    <dbReference type="NCBI Taxonomy" id="871327"/>
    <lineage>
        <taxon>Bacteria</taxon>
        <taxon>Pseudomonadati</taxon>
        <taxon>Bacteroidota</taxon>
        <taxon>Bacteroidia</taxon>
        <taxon>Bacteroidales</taxon>
        <taxon>Tannerellaceae</taxon>
        <taxon>Parabacteroides</taxon>
    </lineage>
</organism>
<name>A0A8G2BUT4_9BACT</name>
<feature type="domain" description="Calcineurin-like phosphoesterase" evidence="2">
    <location>
        <begin position="2"/>
        <end position="150"/>
    </location>
</feature>
<dbReference type="InterPro" id="IPR029052">
    <property type="entry name" value="Metallo-depent_PP-like"/>
</dbReference>
<protein>
    <recommendedName>
        <fullName evidence="2">Calcineurin-like phosphoesterase domain-containing protein</fullName>
    </recommendedName>
</protein>
<dbReference type="Pfam" id="PF12850">
    <property type="entry name" value="Metallophos_2"/>
    <property type="match status" value="1"/>
</dbReference>
<accession>A0A8G2BUT4</accession>
<keyword evidence="4" id="KW-1185">Reference proteome</keyword>
<dbReference type="AlphaFoldDB" id="A0A8G2BUT4"/>
<evidence type="ECO:0000313" key="3">
    <source>
        <dbReference type="EMBL" id="SEF61291.1"/>
    </source>
</evidence>
<comment type="similarity">
    <text evidence="1">Belongs to the metallophosphoesterase superfamily. YfcE family.</text>
</comment>
<reference evidence="3 4" key="1">
    <citation type="submission" date="2016-10" db="EMBL/GenBank/DDBJ databases">
        <authorList>
            <person name="Varghese N."/>
            <person name="Submissions S."/>
        </authorList>
    </citation>
    <scope>NUCLEOTIDE SEQUENCE [LARGE SCALE GENOMIC DNA]</scope>
    <source>
        <strain evidence="3 4">DSM 29073</strain>
    </source>
</reference>
<sequence>MLKVGLLSDTHGYWDDKYSEYFKTCDEIWHAGDIGSDILASKLALLKPLRAVFGNIDGQSTRLQYPKVAHFNAEGMNVMMTHIGGYPGRYNPEIRQELYDTRPNLFIAGHSHILKVVFDKNLNCLYINPGAAGKSGFHQVRTLVRFMIEDKAIKDLEVIELGHR</sequence>
<dbReference type="RefSeq" id="WP_099464235.1">
    <property type="nucleotide sequence ID" value="NZ_FNVS01000003.1"/>
</dbReference>
<comment type="caution">
    <text evidence="3">The sequence shown here is derived from an EMBL/GenBank/DDBJ whole genome shotgun (WGS) entry which is preliminary data.</text>
</comment>
<proteinExistence type="inferred from homology"/>
<dbReference type="InterPro" id="IPR024654">
    <property type="entry name" value="Calcineurin-like_PHP_lpxH"/>
</dbReference>
<gene>
    <name evidence="3" type="ORF">SAMN05444001_103133</name>
</gene>
<evidence type="ECO:0000256" key="1">
    <source>
        <dbReference type="ARBA" id="ARBA00008950"/>
    </source>
</evidence>